<feature type="compositionally biased region" description="Pro residues" evidence="1">
    <location>
        <begin position="544"/>
        <end position="555"/>
    </location>
</feature>
<evidence type="ECO:0000256" key="1">
    <source>
        <dbReference type="SAM" id="MobiDB-lite"/>
    </source>
</evidence>
<evidence type="ECO:0000313" key="3">
    <source>
        <dbReference type="EMBL" id="MTD12858.1"/>
    </source>
</evidence>
<proteinExistence type="predicted"/>
<feature type="transmembrane region" description="Helical" evidence="2">
    <location>
        <begin position="380"/>
        <end position="401"/>
    </location>
</feature>
<feature type="compositionally biased region" description="Pro residues" evidence="1">
    <location>
        <begin position="592"/>
        <end position="619"/>
    </location>
</feature>
<dbReference type="RefSeq" id="WP_154766845.1">
    <property type="nucleotide sequence ID" value="NZ_WLYK01000001.1"/>
</dbReference>
<keyword evidence="2" id="KW-0472">Membrane</keyword>
<organism evidence="3 4">
    <name type="scientific">Nakamurella alba</name>
    <dbReference type="NCBI Taxonomy" id="2665158"/>
    <lineage>
        <taxon>Bacteria</taxon>
        <taxon>Bacillati</taxon>
        <taxon>Actinomycetota</taxon>
        <taxon>Actinomycetes</taxon>
        <taxon>Nakamurellales</taxon>
        <taxon>Nakamurellaceae</taxon>
        <taxon>Nakamurella</taxon>
    </lineage>
</organism>
<feature type="region of interest" description="Disordered" evidence="1">
    <location>
        <begin position="409"/>
        <end position="660"/>
    </location>
</feature>
<feature type="region of interest" description="Disordered" evidence="1">
    <location>
        <begin position="317"/>
        <end position="377"/>
    </location>
</feature>
<reference evidence="3 4" key="1">
    <citation type="submission" date="2019-11" db="EMBL/GenBank/DDBJ databases">
        <authorList>
            <person name="Jiang L.-Q."/>
        </authorList>
    </citation>
    <scope>NUCLEOTIDE SEQUENCE [LARGE SCALE GENOMIC DNA]</scope>
    <source>
        <strain evidence="3 4">YIM 132087</strain>
    </source>
</reference>
<feature type="compositionally biased region" description="Acidic residues" evidence="1">
    <location>
        <begin position="642"/>
        <end position="651"/>
    </location>
</feature>
<feature type="compositionally biased region" description="Pro residues" evidence="1">
    <location>
        <begin position="519"/>
        <end position="536"/>
    </location>
</feature>
<accession>A0A7K1FFH8</accession>
<dbReference type="InterPro" id="IPR027273">
    <property type="entry name" value="Neocarzinostatin-like"/>
</dbReference>
<gene>
    <name evidence="3" type="ORF">GIS00_02720</name>
</gene>
<keyword evidence="2" id="KW-1133">Transmembrane helix</keyword>
<keyword evidence="2" id="KW-0812">Transmembrane</keyword>
<feature type="compositionally biased region" description="Low complexity" evidence="1">
    <location>
        <begin position="580"/>
        <end position="591"/>
    </location>
</feature>
<feature type="compositionally biased region" description="Low complexity" evidence="1">
    <location>
        <begin position="195"/>
        <end position="224"/>
    </location>
</feature>
<evidence type="ECO:0000313" key="4">
    <source>
        <dbReference type="Proteomes" id="UP000460221"/>
    </source>
</evidence>
<keyword evidence="4" id="KW-1185">Reference proteome</keyword>
<dbReference type="Proteomes" id="UP000460221">
    <property type="component" value="Unassembled WGS sequence"/>
</dbReference>
<dbReference type="SUPFAM" id="SSF49319">
    <property type="entry name" value="Actinoxanthin-like"/>
    <property type="match status" value="1"/>
</dbReference>
<feature type="region of interest" description="Disordered" evidence="1">
    <location>
        <begin position="195"/>
        <end position="226"/>
    </location>
</feature>
<dbReference type="Gene3D" id="2.60.40.230">
    <property type="entry name" value="Neocarzinostatin-like"/>
    <property type="match status" value="1"/>
</dbReference>
<sequence length="660" mass="66156">MTAKHRPAPGPRAAALGAVISVAALLVGLALPAAGSAPAAAPAPGIGAVQAAAPAPGSTTAGDLTLTADPATEVSPDGSIAVTGSGFDRGKPLFLAVCPIQGDEVGDRSGCMGGSVPDANESDSWAYVTRNGADTPEGGGVTARYDARGGFELDLDMTVGELNCATTACGLVTAYEDGGGQVVLPLTFAAAEGQAPAAESSSTSSESSSTSSAPPTTSTSASPPRTVEALTVESPSVQAGRPQEVIFAGFMAGETVAVTLYSDPITLPSVTADEDGVVRVTFDVPTDLPAGTHILQVVGSRTRTTGVARFVVTAIPTTSSSPTTSSTPTTSSSSSSASSSSSSTSSSTSSPTTSSIPTTSSATSSAAPPVTPTGSSSRPVWPWFVLAAIVLIWAGIGIFFWRRRVARRRDDGDDGGRYAYASDPDPDPVGPDTSDLPTTALPPEPGWEHPDHPQLFSGQNYRWPGEATAPGIEGEPPTQQLPPTARPTEQIPPMARPTEQLPPSGYVPPSGPTPAARPFEPPTQQRPPTGPTPAAPPTTGATPAVPPTGPTPAAPPTTGATPAVPPTTGATPTVPPTGPAPAASPTTGATPAVPPVTGPTPTAGPTPSTGPTPTAPPTGPQHAIRPDPDSGPPTSQWRPEVDEFDEDENGDEPPRGRHSR</sequence>
<name>A0A7K1FFH8_9ACTN</name>
<dbReference type="EMBL" id="WLYK01000001">
    <property type="protein sequence ID" value="MTD12858.1"/>
    <property type="molecule type" value="Genomic_DNA"/>
</dbReference>
<feature type="compositionally biased region" description="Low complexity" evidence="1">
    <location>
        <begin position="556"/>
        <end position="572"/>
    </location>
</feature>
<comment type="caution">
    <text evidence="3">The sequence shown here is derived from an EMBL/GenBank/DDBJ whole genome shotgun (WGS) entry which is preliminary data.</text>
</comment>
<dbReference type="AlphaFoldDB" id="A0A7K1FFH8"/>
<evidence type="ECO:0000256" key="2">
    <source>
        <dbReference type="SAM" id="Phobius"/>
    </source>
</evidence>
<protein>
    <submittedName>
        <fullName evidence="3">Uncharacterized protein</fullName>
    </submittedName>
</protein>